<proteinExistence type="predicted"/>
<gene>
    <name evidence="1" type="ORF">ETSY1_08040</name>
</gene>
<name>W4LT75_ENTF1</name>
<evidence type="ECO:0000313" key="2">
    <source>
        <dbReference type="Proteomes" id="UP000019141"/>
    </source>
</evidence>
<dbReference type="EMBL" id="AZHW01000253">
    <property type="protein sequence ID" value="ETX01254.1"/>
    <property type="molecule type" value="Genomic_DNA"/>
</dbReference>
<dbReference type="InterPro" id="IPR029063">
    <property type="entry name" value="SAM-dependent_MTases_sf"/>
</dbReference>
<organism evidence="1 2">
    <name type="scientific">Entotheonella factor</name>
    <dbReference type="NCBI Taxonomy" id="1429438"/>
    <lineage>
        <taxon>Bacteria</taxon>
        <taxon>Pseudomonadati</taxon>
        <taxon>Nitrospinota/Tectimicrobiota group</taxon>
        <taxon>Candidatus Tectimicrobiota</taxon>
        <taxon>Candidatus Entotheonellia</taxon>
        <taxon>Candidatus Entotheonellales</taxon>
        <taxon>Candidatus Entotheonellaceae</taxon>
        <taxon>Candidatus Entotheonella</taxon>
    </lineage>
</organism>
<dbReference type="HOGENOM" id="CLU_1567826_0_0_7"/>
<evidence type="ECO:0000313" key="1">
    <source>
        <dbReference type="EMBL" id="ETX01254.1"/>
    </source>
</evidence>
<keyword evidence="2" id="KW-1185">Reference proteome</keyword>
<dbReference type="AlphaFoldDB" id="W4LT75"/>
<comment type="caution">
    <text evidence="1">The sequence shown here is derived from an EMBL/GenBank/DDBJ whole genome shotgun (WGS) entry which is preliminary data.</text>
</comment>
<accession>W4LT75</accession>
<dbReference type="Proteomes" id="UP000019141">
    <property type="component" value="Unassembled WGS sequence"/>
</dbReference>
<reference evidence="1 2" key="1">
    <citation type="journal article" date="2014" name="Nature">
        <title>An environmental bacterial taxon with a large and distinct metabolic repertoire.</title>
        <authorList>
            <person name="Wilson M.C."/>
            <person name="Mori T."/>
            <person name="Ruckert C."/>
            <person name="Uria A.R."/>
            <person name="Helf M.J."/>
            <person name="Takada K."/>
            <person name="Gernert C."/>
            <person name="Steffens U.A."/>
            <person name="Heycke N."/>
            <person name="Schmitt S."/>
            <person name="Rinke C."/>
            <person name="Helfrich E.J."/>
            <person name="Brachmann A.O."/>
            <person name="Gurgui C."/>
            <person name="Wakimoto T."/>
            <person name="Kracht M."/>
            <person name="Crusemann M."/>
            <person name="Hentschel U."/>
            <person name="Abe I."/>
            <person name="Matsunaga S."/>
            <person name="Kalinowski J."/>
            <person name="Takeyama H."/>
            <person name="Piel J."/>
        </authorList>
    </citation>
    <scope>NUCLEOTIDE SEQUENCE [LARGE SCALE GENOMIC DNA]</scope>
    <source>
        <strain evidence="2">TSY1</strain>
    </source>
</reference>
<dbReference type="Gene3D" id="3.40.50.150">
    <property type="entry name" value="Vaccinia Virus protein VP39"/>
    <property type="match status" value="1"/>
</dbReference>
<protein>
    <submittedName>
        <fullName evidence="1">Uncharacterized protein</fullName>
    </submittedName>
</protein>
<sequence length="170" mass="19383">MHGFYAIPVIDLTSVLKKCLDSLNDTGIALVGLANRNSFYITFYEQYLNCIHSGDGDGFTSAEDIMDALMILDVPYQIKSIIYEERIDVDDYASLSHYIINESTINSFNKDEDLIDIPMSEHITLEEVLSHKQLQGFLQSFIRGSAYYFPQEIQLISFGNLSAYPFFFES</sequence>